<organism evidence="2 3">
    <name type="scientific">Flavilitoribacter nigricans (strain ATCC 23147 / DSM 23189 / NBRC 102662 / NCIMB 1420 / SS-2)</name>
    <name type="common">Lewinella nigricans</name>
    <dbReference type="NCBI Taxonomy" id="1122177"/>
    <lineage>
        <taxon>Bacteria</taxon>
        <taxon>Pseudomonadati</taxon>
        <taxon>Bacteroidota</taxon>
        <taxon>Saprospiria</taxon>
        <taxon>Saprospirales</taxon>
        <taxon>Lewinellaceae</taxon>
        <taxon>Flavilitoribacter</taxon>
    </lineage>
</organism>
<keyword evidence="1" id="KW-1133">Transmembrane helix</keyword>
<proteinExistence type="predicted"/>
<keyword evidence="1" id="KW-0472">Membrane</keyword>
<dbReference type="RefSeq" id="WP_099155494.1">
    <property type="nucleotide sequence ID" value="NZ_PDUD01000063.1"/>
</dbReference>
<protein>
    <recommendedName>
        <fullName evidence="4">DUF2306 domain-containing protein</fullName>
    </recommendedName>
</protein>
<dbReference type="EMBL" id="PDUD01000063">
    <property type="protein sequence ID" value="PHN01096.1"/>
    <property type="molecule type" value="Genomic_DNA"/>
</dbReference>
<dbReference type="Pfam" id="PF10067">
    <property type="entry name" value="DUF2306"/>
    <property type="match status" value="1"/>
</dbReference>
<feature type="transmembrane region" description="Helical" evidence="1">
    <location>
        <begin position="214"/>
        <end position="229"/>
    </location>
</feature>
<evidence type="ECO:0000313" key="3">
    <source>
        <dbReference type="Proteomes" id="UP000223913"/>
    </source>
</evidence>
<keyword evidence="3" id="KW-1185">Reference proteome</keyword>
<dbReference type="AlphaFoldDB" id="A0A2D0MY90"/>
<comment type="caution">
    <text evidence="2">The sequence shown here is derived from an EMBL/GenBank/DDBJ whole genome shotgun (WGS) entry which is preliminary data.</text>
</comment>
<evidence type="ECO:0000256" key="1">
    <source>
        <dbReference type="SAM" id="Phobius"/>
    </source>
</evidence>
<evidence type="ECO:0008006" key="4">
    <source>
        <dbReference type="Google" id="ProtNLM"/>
    </source>
</evidence>
<dbReference type="OrthoDB" id="6385003at2"/>
<accession>A0A2D0MY90</accession>
<feature type="transmembrane region" description="Helical" evidence="1">
    <location>
        <begin position="110"/>
        <end position="128"/>
    </location>
</feature>
<dbReference type="Proteomes" id="UP000223913">
    <property type="component" value="Unassembled WGS sequence"/>
</dbReference>
<feature type="transmembrane region" description="Helical" evidence="1">
    <location>
        <begin position="134"/>
        <end position="153"/>
    </location>
</feature>
<name>A0A2D0MY90_FLAN2</name>
<gene>
    <name evidence="2" type="ORF">CRP01_38815</name>
</gene>
<feature type="transmembrane region" description="Helical" evidence="1">
    <location>
        <begin position="68"/>
        <end position="90"/>
    </location>
</feature>
<dbReference type="InterPro" id="IPR018750">
    <property type="entry name" value="DUF2306_membrane"/>
</dbReference>
<feature type="transmembrane region" description="Helical" evidence="1">
    <location>
        <begin position="241"/>
        <end position="261"/>
    </location>
</feature>
<evidence type="ECO:0000313" key="2">
    <source>
        <dbReference type="EMBL" id="PHN01096.1"/>
    </source>
</evidence>
<feature type="transmembrane region" description="Helical" evidence="1">
    <location>
        <begin position="23"/>
        <end position="48"/>
    </location>
</feature>
<keyword evidence="1" id="KW-0812">Transmembrane</keyword>
<reference evidence="2 3" key="1">
    <citation type="submission" date="2017-10" db="EMBL/GenBank/DDBJ databases">
        <title>The draft genome sequence of Lewinella nigricans NBRC 102662.</title>
        <authorList>
            <person name="Wang K."/>
        </authorList>
    </citation>
    <scope>NUCLEOTIDE SEQUENCE [LARGE SCALE GENOMIC DNA]</scope>
    <source>
        <strain evidence="2 3">NBRC 102662</strain>
    </source>
</reference>
<sequence>MSEQILVSPNSKSDTALRWISRIMVATVWTSALLFGLFILSFYFVALLKGNTEQWNEILPGLYDTRTGSATIGIGIHFAAGGIILVLGCIQLLRQVREKYPALHRWLGRLYVTASLLTALGGLVFIFVKGTIGGTVMDIGFAGYGILMFLAAVETIRHARAGRMERHRAWAIRLFALAIGSWLYRMDYGFWILFTDGLWHTDTFTGGFDYFMDFFFYLPNLVVAEFFIRRQRLVQQPVLKWLAASGMVVATAFLILATYFFTLHYWGPAIVELFTGA</sequence>
<feature type="transmembrane region" description="Helical" evidence="1">
    <location>
        <begin position="174"/>
        <end position="194"/>
    </location>
</feature>